<feature type="signal peptide" evidence="2">
    <location>
        <begin position="1"/>
        <end position="21"/>
    </location>
</feature>
<feature type="compositionally biased region" description="Basic and acidic residues" evidence="1">
    <location>
        <begin position="44"/>
        <end position="56"/>
    </location>
</feature>
<dbReference type="EMBL" id="JAUSVU010000019">
    <property type="protein sequence ID" value="MDQ0535633.1"/>
    <property type="molecule type" value="Genomic_DNA"/>
</dbReference>
<organism evidence="3 4">
    <name type="scientific">Azospirillum picis</name>
    <dbReference type="NCBI Taxonomy" id="488438"/>
    <lineage>
        <taxon>Bacteria</taxon>
        <taxon>Pseudomonadati</taxon>
        <taxon>Pseudomonadota</taxon>
        <taxon>Alphaproteobacteria</taxon>
        <taxon>Rhodospirillales</taxon>
        <taxon>Azospirillaceae</taxon>
        <taxon>Azospirillum</taxon>
    </lineage>
</organism>
<gene>
    <name evidence="3" type="ORF">QO018_004517</name>
</gene>
<proteinExistence type="predicted"/>
<comment type="caution">
    <text evidence="3">The sequence shown here is derived from an EMBL/GenBank/DDBJ whole genome shotgun (WGS) entry which is preliminary data.</text>
</comment>
<evidence type="ECO:0000256" key="1">
    <source>
        <dbReference type="SAM" id="MobiDB-lite"/>
    </source>
</evidence>
<dbReference type="Proteomes" id="UP001244552">
    <property type="component" value="Unassembled WGS sequence"/>
</dbReference>
<reference evidence="3 4" key="1">
    <citation type="submission" date="2023-07" db="EMBL/GenBank/DDBJ databases">
        <title>Genomic Encyclopedia of Type Strains, Phase IV (KMG-IV): sequencing the most valuable type-strain genomes for metagenomic binning, comparative biology and taxonomic classification.</title>
        <authorList>
            <person name="Goeker M."/>
        </authorList>
    </citation>
    <scope>NUCLEOTIDE SEQUENCE [LARGE SCALE GENOMIC DNA]</scope>
    <source>
        <strain evidence="3 4">DSM 19922</strain>
    </source>
</reference>
<feature type="region of interest" description="Disordered" evidence="1">
    <location>
        <begin position="29"/>
        <end position="69"/>
    </location>
</feature>
<evidence type="ECO:0000256" key="2">
    <source>
        <dbReference type="SAM" id="SignalP"/>
    </source>
</evidence>
<protein>
    <recommendedName>
        <fullName evidence="5">DUF4148 domain-containing protein</fullName>
    </recommendedName>
</protein>
<evidence type="ECO:0000313" key="3">
    <source>
        <dbReference type="EMBL" id="MDQ0535633.1"/>
    </source>
</evidence>
<keyword evidence="4" id="KW-1185">Reference proteome</keyword>
<evidence type="ECO:0008006" key="5">
    <source>
        <dbReference type="Google" id="ProtNLM"/>
    </source>
</evidence>
<feature type="chain" id="PRO_5047335926" description="DUF4148 domain-containing protein" evidence="2">
    <location>
        <begin position="22"/>
        <end position="127"/>
    </location>
</feature>
<keyword evidence="2" id="KW-0732">Signal</keyword>
<sequence>MQKRILFISMLATSASLSAVAQEVSVPPVTTADPGYLFPNDQYQRGRQEKDRDRSRSGRSQSGQTGMIELDAAARARVEASIKALVPEYNRRAKRDGEVKANAWIRQKAFVLGQREADLMKERMKRQ</sequence>
<accession>A0ABU0MQ79</accession>
<dbReference type="RefSeq" id="WP_209987360.1">
    <property type="nucleotide sequence ID" value="NZ_JAGINO010000021.1"/>
</dbReference>
<evidence type="ECO:0000313" key="4">
    <source>
        <dbReference type="Proteomes" id="UP001244552"/>
    </source>
</evidence>
<name>A0ABU0MQ79_9PROT</name>